<keyword evidence="5 8" id="KW-0812">Transmembrane</keyword>
<dbReference type="GO" id="GO:0055085">
    <property type="term" value="P:transmembrane transport"/>
    <property type="evidence" value="ECO:0007669"/>
    <property type="project" value="InterPro"/>
</dbReference>
<keyword evidence="3" id="KW-0813">Transport</keyword>
<dbReference type="Gene3D" id="1.20.1530.20">
    <property type="match status" value="1"/>
</dbReference>
<proteinExistence type="inferred from homology"/>
<evidence type="ECO:0000256" key="5">
    <source>
        <dbReference type="ARBA" id="ARBA00022692"/>
    </source>
</evidence>
<evidence type="ECO:0000313" key="10">
    <source>
        <dbReference type="Proteomes" id="UP000326546"/>
    </source>
</evidence>
<dbReference type="InterPro" id="IPR038770">
    <property type="entry name" value="Na+/solute_symporter_sf"/>
</dbReference>
<feature type="transmembrane region" description="Helical" evidence="8">
    <location>
        <begin position="159"/>
        <end position="179"/>
    </location>
</feature>
<feature type="transmembrane region" description="Helical" evidence="8">
    <location>
        <begin position="191"/>
        <end position="214"/>
    </location>
</feature>
<gene>
    <name evidence="9" type="ORF">FY030_10495</name>
</gene>
<feature type="transmembrane region" description="Helical" evidence="8">
    <location>
        <begin position="66"/>
        <end position="84"/>
    </location>
</feature>
<sequence>MLAVLTFRVGSPCLLFLVVADADVQVIFSGFLVATVAAVVVTGTVYLLLARLLWRRTWTHSVMGGMGVTYVNSNNLGLPIAIYVLGDPAWAAPILLLQLLALQPVWLAALDASGGDRISLARLLRSPFTNPLTIGSLLGLAVALTGITLPSVVLDPVELIAGLAIPCMLIAFGISLRLSPLPGRGGTATELLVAAGLKLVLMPAVAVLVAGPVLGLDPHAVLAAGVMAALPTAQNVFVLAVAYGRGEQLARDVVFTTTLLAMPAMLVLVAVMT</sequence>
<keyword evidence="4" id="KW-1003">Cell membrane</keyword>
<evidence type="ECO:0000256" key="4">
    <source>
        <dbReference type="ARBA" id="ARBA00022475"/>
    </source>
</evidence>
<evidence type="ECO:0000256" key="3">
    <source>
        <dbReference type="ARBA" id="ARBA00022448"/>
    </source>
</evidence>
<dbReference type="PANTHER" id="PTHR36838">
    <property type="entry name" value="AUXIN EFFLUX CARRIER FAMILY PROTEIN"/>
    <property type="match status" value="1"/>
</dbReference>
<keyword evidence="7 8" id="KW-0472">Membrane</keyword>
<comment type="subcellular location">
    <subcellularLocation>
        <location evidence="1">Cell membrane</location>
        <topology evidence="1">Multi-pass membrane protein</topology>
    </subcellularLocation>
</comment>
<dbReference type="OrthoDB" id="5405318at2"/>
<dbReference type="PANTHER" id="PTHR36838:SF3">
    <property type="entry name" value="TRANSPORTER AUXIN EFFLUX CARRIER EC FAMILY"/>
    <property type="match status" value="1"/>
</dbReference>
<dbReference type="Proteomes" id="UP000326546">
    <property type="component" value="Chromosome"/>
</dbReference>
<evidence type="ECO:0000256" key="8">
    <source>
        <dbReference type="SAM" id="Phobius"/>
    </source>
</evidence>
<feature type="transmembrane region" description="Helical" evidence="8">
    <location>
        <begin position="90"/>
        <end position="110"/>
    </location>
</feature>
<protein>
    <submittedName>
        <fullName evidence="9">AEC family transporter</fullName>
    </submittedName>
</protein>
<feature type="transmembrane region" description="Helical" evidence="8">
    <location>
        <begin position="220"/>
        <end position="241"/>
    </location>
</feature>
<dbReference type="KEGG" id="serw:FY030_10495"/>
<evidence type="ECO:0000256" key="2">
    <source>
        <dbReference type="ARBA" id="ARBA00010145"/>
    </source>
</evidence>
<comment type="similarity">
    <text evidence="2">Belongs to the auxin efflux carrier (TC 2.A.69) family.</text>
</comment>
<dbReference type="AlphaFoldDB" id="A0A5J6VAI5"/>
<feature type="transmembrane region" description="Helical" evidence="8">
    <location>
        <begin position="131"/>
        <end position="153"/>
    </location>
</feature>
<name>A0A5J6VAI5_9MICO</name>
<feature type="transmembrane region" description="Helical" evidence="8">
    <location>
        <begin position="253"/>
        <end position="272"/>
    </location>
</feature>
<evidence type="ECO:0000256" key="6">
    <source>
        <dbReference type="ARBA" id="ARBA00022989"/>
    </source>
</evidence>
<dbReference type="Pfam" id="PF03547">
    <property type="entry name" value="Mem_trans"/>
    <property type="match status" value="1"/>
</dbReference>
<evidence type="ECO:0000313" key="9">
    <source>
        <dbReference type="EMBL" id="QFG70283.1"/>
    </source>
</evidence>
<dbReference type="InterPro" id="IPR004776">
    <property type="entry name" value="Mem_transp_PIN-like"/>
</dbReference>
<keyword evidence="10" id="KW-1185">Reference proteome</keyword>
<keyword evidence="6 8" id="KW-1133">Transmembrane helix</keyword>
<accession>A0A5J6VAI5</accession>
<dbReference type="EMBL" id="CP044427">
    <property type="protein sequence ID" value="QFG70283.1"/>
    <property type="molecule type" value="Genomic_DNA"/>
</dbReference>
<evidence type="ECO:0000256" key="1">
    <source>
        <dbReference type="ARBA" id="ARBA00004651"/>
    </source>
</evidence>
<feature type="transmembrane region" description="Helical" evidence="8">
    <location>
        <begin position="32"/>
        <end position="54"/>
    </location>
</feature>
<reference evidence="9 10" key="1">
    <citation type="submission" date="2019-09" db="EMBL/GenBank/DDBJ databases">
        <title>Serinicoccus pratensis sp. nov., isolated from meadow soil.</title>
        <authorList>
            <person name="Zhang W."/>
        </authorList>
    </citation>
    <scope>NUCLEOTIDE SEQUENCE [LARGE SCALE GENOMIC DNA]</scope>
    <source>
        <strain evidence="9 10">W204</strain>
    </source>
</reference>
<organism evidence="9 10">
    <name type="scientific">Ornithinimicrobium pratense</name>
    <dbReference type="NCBI Taxonomy" id="2593973"/>
    <lineage>
        <taxon>Bacteria</taxon>
        <taxon>Bacillati</taxon>
        <taxon>Actinomycetota</taxon>
        <taxon>Actinomycetes</taxon>
        <taxon>Micrococcales</taxon>
        <taxon>Ornithinimicrobiaceae</taxon>
        <taxon>Ornithinimicrobium</taxon>
    </lineage>
</organism>
<dbReference type="GO" id="GO:0005886">
    <property type="term" value="C:plasma membrane"/>
    <property type="evidence" value="ECO:0007669"/>
    <property type="project" value="UniProtKB-SubCell"/>
</dbReference>
<evidence type="ECO:0000256" key="7">
    <source>
        <dbReference type="ARBA" id="ARBA00023136"/>
    </source>
</evidence>